<evidence type="ECO:0000313" key="9">
    <source>
        <dbReference type="Proteomes" id="UP000268908"/>
    </source>
</evidence>
<dbReference type="AlphaFoldDB" id="A0A497XDM1"/>
<accession>A0A497XDM1</accession>
<dbReference type="EMBL" id="RCCI01000005">
    <property type="protein sequence ID" value="RLJ65070.1"/>
    <property type="molecule type" value="Genomic_DNA"/>
</dbReference>
<dbReference type="OrthoDB" id="184388at2"/>
<keyword evidence="9" id="KW-1185">Reference proteome</keyword>
<comment type="similarity">
    <text evidence="2">Belongs to the EamA transporter family.</text>
</comment>
<feature type="domain" description="EamA" evidence="7">
    <location>
        <begin position="13"/>
        <end position="142"/>
    </location>
</feature>
<feature type="transmembrane region" description="Helical" evidence="6">
    <location>
        <begin position="191"/>
        <end position="209"/>
    </location>
</feature>
<evidence type="ECO:0000256" key="6">
    <source>
        <dbReference type="SAM" id="Phobius"/>
    </source>
</evidence>
<keyword evidence="5 6" id="KW-0472">Membrane</keyword>
<dbReference type="SUPFAM" id="SSF103481">
    <property type="entry name" value="Multidrug resistance efflux transporter EmrE"/>
    <property type="match status" value="2"/>
</dbReference>
<keyword evidence="4 6" id="KW-1133">Transmembrane helix</keyword>
<organism evidence="8 9">
    <name type="scientific">Sulfurisoma sediminicola</name>
    <dbReference type="NCBI Taxonomy" id="1381557"/>
    <lineage>
        <taxon>Bacteria</taxon>
        <taxon>Pseudomonadati</taxon>
        <taxon>Pseudomonadota</taxon>
        <taxon>Betaproteobacteria</taxon>
        <taxon>Nitrosomonadales</taxon>
        <taxon>Sterolibacteriaceae</taxon>
        <taxon>Sulfurisoma</taxon>
    </lineage>
</organism>
<feature type="transmembrane region" description="Helical" evidence="6">
    <location>
        <begin position="71"/>
        <end position="94"/>
    </location>
</feature>
<proteinExistence type="inferred from homology"/>
<feature type="transmembrane region" description="Helical" evidence="6">
    <location>
        <begin position="39"/>
        <end position="59"/>
    </location>
</feature>
<name>A0A497XDM1_9PROT</name>
<feature type="transmembrane region" description="Helical" evidence="6">
    <location>
        <begin position="221"/>
        <end position="241"/>
    </location>
</feature>
<gene>
    <name evidence="8" type="ORF">DFR35_1726</name>
</gene>
<feature type="transmembrane region" description="Helical" evidence="6">
    <location>
        <begin position="253"/>
        <end position="272"/>
    </location>
</feature>
<dbReference type="GO" id="GO:0016020">
    <property type="term" value="C:membrane"/>
    <property type="evidence" value="ECO:0007669"/>
    <property type="project" value="UniProtKB-SubCell"/>
</dbReference>
<protein>
    <submittedName>
        <fullName evidence="8">EamA-like transporter family protein</fullName>
    </submittedName>
</protein>
<dbReference type="InterPro" id="IPR050638">
    <property type="entry name" value="AA-Vitamin_Transporters"/>
</dbReference>
<feature type="transmembrane region" description="Helical" evidence="6">
    <location>
        <begin position="278"/>
        <end position="298"/>
    </location>
</feature>
<evidence type="ECO:0000256" key="2">
    <source>
        <dbReference type="ARBA" id="ARBA00007362"/>
    </source>
</evidence>
<dbReference type="PANTHER" id="PTHR32322:SF2">
    <property type="entry name" value="EAMA DOMAIN-CONTAINING PROTEIN"/>
    <property type="match status" value="1"/>
</dbReference>
<dbReference type="Proteomes" id="UP000268908">
    <property type="component" value="Unassembled WGS sequence"/>
</dbReference>
<comment type="subcellular location">
    <subcellularLocation>
        <location evidence="1">Membrane</location>
        <topology evidence="1">Multi-pass membrane protein</topology>
    </subcellularLocation>
</comment>
<feature type="domain" description="EamA" evidence="7">
    <location>
        <begin position="158"/>
        <end position="295"/>
    </location>
</feature>
<dbReference type="InterPro" id="IPR037185">
    <property type="entry name" value="EmrE-like"/>
</dbReference>
<dbReference type="RefSeq" id="WP_121241611.1">
    <property type="nucleotide sequence ID" value="NZ_BHVV01000007.1"/>
</dbReference>
<comment type="caution">
    <text evidence="8">The sequence shown here is derived from an EMBL/GenBank/DDBJ whole genome shotgun (WGS) entry which is preliminary data.</text>
</comment>
<dbReference type="InterPro" id="IPR000620">
    <property type="entry name" value="EamA_dom"/>
</dbReference>
<evidence type="ECO:0000313" key="8">
    <source>
        <dbReference type="EMBL" id="RLJ65070.1"/>
    </source>
</evidence>
<evidence type="ECO:0000256" key="3">
    <source>
        <dbReference type="ARBA" id="ARBA00022692"/>
    </source>
</evidence>
<evidence type="ECO:0000256" key="5">
    <source>
        <dbReference type="ARBA" id="ARBA00023136"/>
    </source>
</evidence>
<sequence length="304" mass="32064">MNARLAPGPAAFALMVLLCAVWGFQQVAIKIAGAGVSPLLQVGLRSAIAAVLVFLWMRLRGQPLAARDGSFRPGLLAGALFALEFICIFVGLGYTSASRMVVFLYTAPCFTVLGLHLFVPGENIGWRHGAGVLLAFLGIAVAFGEGWGATASMPQRWIGDLLGLLAAIFWAATIVAIRATPLARISAAKVLLYQLAVSAVVALPLSWLAGEEGIRGELTPAVLLALLYLGVVVAFASYLAWFWLLTKYLASRLMVFAFLTPLFGVAFGVLLLGEPMSLLFGLAAALVVAGIVLVNAPARRPASR</sequence>
<evidence type="ECO:0000259" key="7">
    <source>
        <dbReference type="Pfam" id="PF00892"/>
    </source>
</evidence>
<dbReference type="PANTHER" id="PTHR32322">
    <property type="entry name" value="INNER MEMBRANE TRANSPORTER"/>
    <property type="match status" value="1"/>
</dbReference>
<evidence type="ECO:0000256" key="4">
    <source>
        <dbReference type="ARBA" id="ARBA00022989"/>
    </source>
</evidence>
<reference evidence="8 9" key="1">
    <citation type="submission" date="2018-10" db="EMBL/GenBank/DDBJ databases">
        <title>Genomic Encyclopedia of Type Strains, Phase IV (KMG-IV): sequencing the most valuable type-strain genomes for metagenomic binning, comparative biology and taxonomic classification.</title>
        <authorList>
            <person name="Goeker M."/>
        </authorList>
    </citation>
    <scope>NUCLEOTIDE SEQUENCE [LARGE SCALE GENOMIC DNA]</scope>
    <source>
        <strain evidence="8 9">DSM 26916</strain>
    </source>
</reference>
<keyword evidence="3 6" id="KW-0812">Transmembrane</keyword>
<dbReference type="Pfam" id="PF00892">
    <property type="entry name" value="EamA"/>
    <property type="match status" value="2"/>
</dbReference>
<feature type="transmembrane region" description="Helical" evidence="6">
    <location>
        <begin position="161"/>
        <end position="179"/>
    </location>
</feature>
<feature type="transmembrane region" description="Helical" evidence="6">
    <location>
        <begin position="100"/>
        <end position="119"/>
    </location>
</feature>
<evidence type="ECO:0000256" key="1">
    <source>
        <dbReference type="ARBA" id="ARBA00004141"/>
    </source>
</evidence>
<feature type="transmembrane region" description="Helical" evidence="6">
    <location>
        <begin position="131"/>
        <end position="149"/>
    </location>
</feature>